<dbReference type="RefSeq" id="WP_378321446.1">
    <property type="nucleotide sequence ID" value="NZ_JBHUHY010000016.1"/>
</dbReference>
<dbReference type="PANTHER" id="PTHR31157">
    <property type="entry name" value="SCP DOMAIN-CONTAINING PROTEIN"/>
    <property type="match status" value="1"/>
</dbReference>
<feature type="domain" description="SCP" evidence="1">
    <location>
        <begin position="50"/>
        <end position="155"/>
    </location>
</feature>
<dbReference type="CDD" id="cd05379">
    <property type="entry name" value="CAP_bacterial"/>
    <property type="match status" value="1"/>
</dbReference>
<dbReference type="EMBL" id="JBHUHY010000016">
    <property type="protein sequence ID" value="MFD2188415.1"/>
    <property type="molecule type" value="Genomic_DNA"/>
</dbReference>
<dbReference type="PROSITE" id="PS51257">
    <property type="entry name" value="PROKAR_LIPOPROTEIN"/>
    <property type="match status" value="1"/>
</dbReference>
<dbReference type="InterPro" id="IPR014044">
    <property type="entry name" value="CAP_dom"/>
</dbReference>
<dbReference type="Proteomes" id="UP001597344">
    <property type="component" value="Unassembled WGS sequence"/>
</dbReference>
<evidence type="ECO:0000259" key="1">
    <source>
        <dbReference type="Pfam" id="PF00188"/>
    </source>
</evidence>
<sequence length="165" mass="18804">MKLPVKFLCYIACIAFFSVSCSTKNVDDELNYTDKEFFIPEVKSIEIEILERINDYRISLGLNSLQSSSVIKSQAYSHTVYMIEQNNMSHDYFHVRKNYLVNNAGASKVAENVGYGYSSAASVVDAWLKSDGHRRTIEGDFTNFDISVEQNSEGVLYFTNIFMKN</sequence>
<protein>
    <submittedName>
        <fullName evidence="2">CAP domain-containing protein</fullName>
    </submittedName>
</protein>
<proteinExistence type="predicted"/>
<dbReference type="InterPro" id="IPR035940">
    <property type="entry name" value="CAP_sf"/>
</dbReference>
<accession>A0ABW5B1M5</accession>
<reference evidence="3" key="1">
    <citation type="journal article" date="2019" name="Int. J. Syst. Evol. Microbiol.">
        <title>The Global Catalogue of Microorganisms (GCM) 10K type strain sequencing project: providing services to taxonomists for standard genome sequencing and annotation.</title>
        <authorList>
            <consortium name="The Broad Institute Genomics Platform"/>
            <consortium name="The Broad Institute Genome Sequencing Center for Infectious Disease"/>
            <person name="Wu L."/>
            <person name="Ma J."/>
        </authorList>
    </citation>
    <scope>NUCLEOTIDE SEQUENCE [LARGE SCALE GENOMIC DNA]</scope>
    <source>
        <strain evidence="3">DT92</strain>
    </source>
</reference>
<dbReference type="SUPFAM" id="SSF55797">
    <property type="entry name" value="PR-1-like"/>
    <property type="match status" value="1"/>
</dbReference>
<gene>
    <name evidence="2" type="ORF">ACFSJT_16535</name>
</gene>
<dbReference type="Gene3D" id="3.40.33.10">
    <property type="entry name" value="CAP"/>
    <property type="match status" value="1"/>
</dbReference>
<dbReference type="Pfam" id="PF00188">
    <property type="entry name" value="CAP"/>
    <property type="match status" value="1"/>
</dbReference>
<organism evidence="2 3">
    <name type="scientific">Aquimarina celericrescens</name>
    <dbReference type="NCBI Taxonomy" id="1964542"/>
    <lineage>
        <taxon>Bacteria</taxon>
        <taxon>Pseudomonadati</taxon>
        <taxon>Bacteroidota</taxon>
        <taxon>Flavobacteriia</taxon>
        <taxon>Flavobacteriales</taxon>
        <taxon>Flavobacteriaceae</taxon>
        <taxon>Aquimarina</taxon>
    </lineage>
</organism>
<keyword evidence="3" id="KW-1185">Reference proteome</keyword>
<evidence type="ECO:0000313" key="3">
    <source>
        <dbReference type="Proteomes" id="UP001597344"/>
    </source>
</evidence>
<name>A0ABW5B1M5_9FLAO</name>
<dbReference type="PANTHER" id="PTHR31157:SF1">
    <property type="entry name" value="SCP DOMAIN-CONTAINING PROTEIN"/>
    <property type="match status" value="1"/>
</dbReference>
<comment type="caution">
    <text evidence="2">The sequence shown here is derived from an EMBL/GenBank/DDBJ whole genome shotgun (WGS) entry which is preliminary data.</text>
</comment>
<evidence type="ECO:0000313" key="2">
    <source>
        <dbReference type="EMBL" id="MFD2188415.1"/>
    </source>
</evidence>